<organism evidence="9">
    <name type="scientific">Nilaparvata lugens</name>
    <name type="common">Brown planthopper</name>
    <dbReference type="NCBI Taxonomy" id="108931"/>
    <lineage>
        <taxon>Eukaryota</taxon>
        <taxon>Metazoa</taxon>
        <taxon>Ecdysozoa</taxon>
        <taxon>Arthropoda</taxon>
        <taxon>Hexapoda</taxon>
        <taxon>Insecta</taxon>
        <taxon>Pterygota</taxon>
        <taxon>Neoptera</taxon>
        <taxon>Paraneoptera</taxon>
        <taxon>Hemiptera</taxon>
        <taxon>Auchenorrhyncha</taxon>
        <taxon>Fulgoroidea</taxon>
        <taxon>Delphacidae</taxon>
        <taxon>Delphacinae</taxon>
        <taxon>Nilaparvata</taxon>
    </lineage>
</organism>
<evidence type="ECO:0000256" key="1">
    <source>
        <dbReference type="ARBA" id="ARBA00001657"/>
    </source>
</evidence>
<evidence type="ECO:0000256" key="4">
    <source>
        <dbReference type="ARBA" id="ARBA00023180"/>
    </source>
</evidence>
<comment type="similarity">
    <text evidence="2">Belongs to the glycosyl hydrolase 13 family.</text>
</comment>
<feature type="signal peptide" evidence="7">
    <location>
        <begin position="1"/>
        <end position="22"/>
    </location>
</feature>
<dbReference type="GO" id="GO:0004558">
    <property type="term" value="F:alpha-1,4-glucosidase activity"/>
    <property type="evidence" value="ECO:0007669"/>
    <property type="project" value="UniProtKB-EC"/>
</dbReference>
<proteinExistence type="evidence at transcript level"/>
<keyword evidence="5" id="KW-0326">Glycosidase</keyword>
<dbReference type="CDD" id="cd11328">
    <property type="entry name" value="AmyAc_maltase"/>
    <property type="match status" value="1"/>
</dbReference>
<dbReference type="Pfam" id="PF00128">
    <property type="entry name" value="Alpha-amylase"/>
    <property type="match status" value="1"/>
</dbReference>
<keyword evidence="7" id="KW-0732">Signal</keyword>
<dbReference type="EMBL" id="MN857544">
    <property type="protein sequence ID" value="QOI16746.1"/>
    <property type="molecule type" value="mRNA"/>
</dbReference>
<dbReference type="PANTHER" id="PTHR10357:SF179">
    <property type="entry name" value="NEUTRAL AND BASIC AMINO ACID TRANSPORT PROTEIN RBAT"/>
    <property type="match status" value="1"/>
</dbReference>
<dbReference type="Gene3D" id="3.90.400.10">
    <property type="entry name" value="Oligo-1,6-glucosidase, Domain 2"/>
    <property type="match status" value="1"/>
</dbReference>
<dbReference type="InterPro" id="IPR006047">
    <property type="entry name" value="GH13_cat_dom"/>
</dbReference>
<dbReference type="SMART" id="SM00642">
    <property type="entry name" value="Aamy"/>
    <property type="match status" value="1"/>
</dbReference>
<keyword evidence="5" id="KW-0378">Hydrolase</keyword>
<accession>A0A7L8Y810</accession>
<evidence type="ECO:0000256" key="2">
    <source>
        <dbReference type="ARBA" id="ARBA00008061"/>
    </source>
</evidence>
<dbReference type="GO" id="GO:0005975">
    <property type="term" value="P:carbohydrate metabolic process"/>
    <property type="evidence" value="ECO:0007669"/>
    <property type="project" value="InterPro"/>
</dbReference>
<evidence type="ECO:0000256" key="3">
    <source>
        <dbReference type="ARBA" id="ARBA00012741"/>
    </source>
</evidence>
<reference evidence="9" key="1">
    <citation type="submission" date="2019-12" db="EMBL/GenBank/DDBJ databases">
        <authorList>
            <person name="Zhang S."/>
        </authorList>
    </citation>
    <scope>NUCLEOTIDE SEQUENCE</scope>
</reference>
<dbReference type="OrthoDB" id="1740265at2759"/>
<name>A0A7L8Y810_NILLU</name>
<keyword evidence="4" id="KW-0325">Glycoprotein</keyword>
<dbReference type="InterPro" id="IPR017853">
    <property type="entry name" value="GH"/>
</dbReference>
<feature type="chain" id="PRO_5029729207" description="alpha-glucosidase" evidence="7">
    <location>
        <begin position="23"/>
        <end position="630"/>
    </location>
</feature>
<dbReference type="AlphaFoldDB" id="A0A7L8Y810"/>
<dbReference type="InterPro" id="IPR045857">
    <property type="entry name" value="O16G_dom_2"/>
</dbReference>
<feature type="region of interest" description="Disordered" evidence="6">
    <location>
        <begin position="409"/>
        <end position="431"/>
    </location>
</feature>
<protein>
    <recommendedName>
        <fullName evidence="3">alpha-glucosidase</fullName>
        <ecNumber evidence="3">3.2.1.20</ecNumber>
    </recommendedName>
</protein>
<dbReference type="PANTHER" id="PTHR10357">
    <property type="entry name" value="ALPHA-AMYLASE FAMILY MEMBER"/>
    <property type="match status" value="1"/>
</dbReference>
<dbReference type="SUPFAM" id="SSF51445">
    <property type="entry name" value="(Trans)glycosidases"/>
    <property type="match status" value="1"/>
</dbReference>
<dbReference type="FunFam" id="3.90.400.10:FF:000001">
    <property type="entry name" value="Maltase A3, isoform A"/>
    <property type="match status" value="1"/>
</dbReference>
<evidence type="ECO:0000256" key="5">
    <source>
        <dbReference type="ARBA" id="ARBA00023295"/>
    </source>
</evidence>
<feature type="domain" description="Glycosyl hydrolase family 13 catalytic" evidence="8">
    <location>
        <begin position="41"/>
        <end position="430"/>
    </location>
</feature>
<sequence>MKGLVVVFGVFLALNFENEVSAGWKGWKGEIDWWQNTIIYQIYPRSFQDSNGDGIGDLKGIESRLDHLKDTDIGTFWMSPIFKSPMADLGYDIANYTNVDPIFGTIQDFKDLMKKAKKKGLKVLNDFVPNHSSDECEWFKKSIKRIEPYTNYYIWRDAKLVDGVRTVPNNWQNLFGTGSAWEWNEERGQYYYHNFHKKQPDLNYRNETVIAAMEEVMKFWLDLGVDGFRMDALKYMVEDKDFRDEIMIDEDGPVTYDNMYHNMTSELPETIAIIKRWRKFIENYRLNAEEKHTRLMLAEVYADIDHTMSYYGTNEEPVAHMPFNFFPITDLTFASNASAFEAVIKKWIDNMPDGCWPNWVIGNHDNYRVATRMGEEMVDMMAMFTMLLPGTVITYQGEEVGQTNTLVRPDQFVDPNNNGPGSEINRDPQRGPFLWDSSDNAGFTKQKKPWQPINPNFWTTNLKAQTEAKYSHYQVYRKLAKLRHHPTIQRGSLETHVISPWVFSFVRRLKGEDTIIVVLNLGSEGETVAVGETIRDLPDTLSIMVPSVNSIPETGVKINSRADRNKPAHLLLLRPKSAVVLTDGEVKEDDENSQSRTQNSASSSQQSLPLIILATLSIFASMAICVSKNL</sequence>
<evidence type="ECO:0000256" key="6">
    <source>
        <dbReference type="SAM" id="MobiDB-lite"/>
    </source>
</evidence>
<dbReference type="EC" id="3.2.1.20" evidence="3"/>
<evidence type="ECO:0000256" key="7">
    <source>
        <dbReference type="SAM" id="SignalP"/>
    </source>
</evidence>
<dbReference type="Gene3D" id="3.20.20.80">
    <property type="entry name" value="Glycosidases"/>
    <property type="match status" value="1"/>
</dbReference>
<comment type="catalytic activity">
    <reaction evidence="1">
        <text>Hydrolysis of terminal, non-reducing (1-&gt;4)-linked alpha-D-glucose residues with release of alpha-D-glucose.</text>
        <dbReference type="EC" id="3.2.1.20"/>
    </reaction>
</comment>
<evidence type="ECO:0000259" key="8">
    <source>
        <dbReference type="SMART" id="SM00642"/>
    </source>
</evidence>
<evidence type="ECO:0000313" key="9">
    <source>
        <dbReference type="EMBL" id="QOI16746.1"/>
    </source>
</evidence>